<evidence type="ECO:0000259" key="3">
    <source>
        <dbReference type="Pfam" id="PF08620"/>
    </source>
</evidence>
<proteinExistence type="inferred from homology"/>
<organism evidence="5 6">
    <name type="scientific">Starmerella bacillaris</name>
    <name type="common">Yeast</name>
    <name type="synonym">Candida zemplinina</name>
    <dbReference type="NCBI Taxonomy" id="1247836"/>
    <lineage>
        <taxon>Eukaryota</taxon>
        <taxon>Fungi</taxon>
        <taxon>Dikarya</taxon>
        <taxon>Ascomycota</taxon>
        <taxon>Saccharomycotina</taxon>
        <taxon>Dipodascomycetes</taxon>
        <taxon>Dipodascales</taxon>
        <taxon>Trichomonascaceae</taxon>
        <taxon>Starmerella</taxon>
    </lineage>
</organism>
<name>A0AAV5RCM3_STABA</name>
<feature type="region of interest" description="Disordered" evidence="2">
    <location>
        <begin position="127"/>
        <end position="147"/>
    </location>
</feature>
<dbReference type="Pfam" id="PF08621">
    <property type="entry name" value="RPAP1_N"/>
    <property type="match status" value="1"/>
</dbReference>
<dbReference type="Proteomes" id="UP001362899">
    <property type="component" value="Unassembled WGS sequence"/>
</dbReference>
<sequence length="384" mass="43522">MQPITEVGDIVEKEVSGVPEPPKIKKKKPLSQWKARRSRVVLDPEAPSSGQQPQSENVQTKILASTSKTPKKVNETPLSEQEKIHLQNIRQIQKMTPQEIEQEREQIFKTMDPSVLQSLLRRAELKEENSSPHFTEPKQTNIIDGTKTPAHGTLVEWFPGEEPQMKAESPQHSSKHVSFDDSIQEAPNDNITQDKEEALPSTVHFPPAPEELRKYFPDLPVETEKLAWMQPISESEENEYHEEMTSVAPSELRFDFNGNLITPRLSREISQSVGLHHHGDAPSAAGYTIPELAHLCRSSHPAQRSIAIQTIGRVLHKLRLRKYAKSSDLQEGLEAIVRETRIIDTLTEFSDERTRSLTVRTLAVEALWLARTDNSQQIKNTDTN</sequence>
<evidence type="ECO:0000313" key="5">
    <source>
        <dbReference type="EMBL" id="GMM49065.1"/>
    </source>
</evidence>
<feature type="compositionally biased region" description="Basic residues" evidence="2">
    <location>
        <begin position="24"/>
        <end position="39"/>
    </location>
</feature>
<comment type="similarity">
    <text evidence="1">Belongs to the RPAP1 family.</text>
</comment>
<evidence type="ECO:0000256" key="2">
    <source>
        <dbReference type="SAM" id="MobiDB-lite"/>
    </source>
</evidence>
<feature type="domain" description="RPAP1 C-terminal" evidence="3">
    <location>
        <begin position="251"/>
        <end position="318"/>
    </location>
</feature>
<dbReference type="Pfam" id="PF08620">
    <property type="entry name" value="RPAP1_C"/>
    <property type="match status" value="1"/>
</dbReference>
<accession>A0AAV5RCM3</accession>
<feature type="compositionally biased region" description="Polar residues" evidence="2">
    <location>
        <begin position="131"/>
        <end position="143"/>
    </location>
</feature>
<reference evidence="5 6" key="1">
    <citation type="journal article" date="2023" name="Elife">
        <title>Identification of key yeast species and microbe-microbe interactions impacting larval growth of Drosophila in the wild.</title>
        <authorList>
            <person name="Mure A."/>
            <person name="Sugiura Y."/>
            <person name="Maeda R."/>
            <person name="Honda K."/>
            <person name="Sakurai N."/>
            <person name="Takahashi Y."/>
            <person name="Watada M."/>
            <person name="Katoh T."/>
            <person name="Gotoh A."/>
            <person name="Gotoh Y."/>
            <person name="Taniguchi I."/>
            <person name="Nakamura K."/>
            <person name="Hayashi T."/>
            <person name="Katayama T."/>
            <person name="Uemura T."/>
            <person name="Hattori Y."/>
        </authorList>
    </citation>
    <scope>NUCLEOTIDE SEQUENCE [LARGE SCALE GENOMIC DNA]</scope>
    <source>
        <strain evidence="5 6">SB-73</strain>
    </source>
</reference>
<evidence type="ECO:0000259" key="4">
    <source>
        <dbReference type="Pfam" id="PF08621"/>
    </source>
</evidence>
<feature type="domain" description="RPAP1 N-terminal" evidence="4">
    <location>
        <begin position="82"/>
        <end position="127"/>
    </location>
</feature>
<dbReference type="PANTHER" id="PTHR21483:SF18">
    <property type="entry name" value="RNA POLYMERASE II-ASSOCIATED PROTEIN 1"/>
    <property type="match status" value="1"/>
</dbReference>
<dbReference type="EMBL" id="BTGC01000001">
    <property type="protein sequence ID" value="GMM49065.1"/>
    <property type="molecule type" value="Genomic_DNA"/>
</dbReference>
<dbReference type="GO" id="GO:0006366">
    <property type="term" value="P:transcription by RNA polymerase II"/>
    <property type="evidence" value="ECO:0007669"/>
    <property type="project" value="InterPro"/>
</dbReference>
<dbReference type="AlphaFoldDB" id="A0AAV5RCM3"/>
<evidence type="ECO:0000313" key="6">
    <source>
        <dbReference type="Proteomes" id="UP001362899"/>
    </source>
</evidence>
<dbReference type="InterPro" id="IPR039913">
    <property type="entry name" value="RPAP1/Rba50"/>
</dbReference>
<dbReference type="InterPro" id="IPR013929">
    <property type="entry name" value="RPAP1_C"/>
</dbReference>
<dbReference type="InterPro" id="IPR013930">
    <property type="entry name" value="RPAP1_N"/>
</dbReference>
<comment type="caution">
    <text evidence="5">The sequence shown here is derived from an EMBL/GenBank/DDBJ whole genome shotgun (WGS) entry which is preliminary data.</text>
</comment>
<dbReference type="PANTHER" id="PTHR21483">
    <property type="entry name" value="RNA POLYMERASE II-ASSOCIATED PROTEIN 1"/>
    <property type="match status" value="1"/>
</dbReference>
<evidence type="ECO:0000256" key="1">
    <source>
        <dbReference type="ARBA" id="ARBA00009953"/>
    </source>
</evidence>
<feature type="compositionally biased region" description="Polar residues" evidence="2">
    <location>
        <begin position="48"/>
        <end position="68"/>
    </location>
</feature>
<protein>
    <submittedName>
        <fullName evidence="5">Rba50 protein</fullName>
    </submittedName>
</protein>
<gene>
    <name evidence="5" type="ORF">DASB73_000230</name>
</gene>
<keyword evidence="6" id="KW-1185">Reference proteome</keyword>
<feature type="region of interest" description="Disordered" evidence="2">
    <location>
        <begin position="1"/>
        <end position="80"/>
    </location>
</feature>